<reference evidence="2" key="1">
    <citation type="journal article" date="2019" name="Int. J. Syst. Evol. Microbiol.">
        <title>The Global Catalogue of Microorganisms (GCM) 10K type strain sequencing project: providing services to taxonomists for standard genome sequencing and annotation.</title>
        <authorList>
            <consortium name="The Broad Institute Genomics Platform"/>
            <consortium name="The Broad Institute Genome Sequencing Center for Infectious Disease"/>
            <person name="Wu L."/>
            <person name="Ma J."/>
        </authorList>
    </citation>
    <scope>NUCLEOTIDE SEQUENCE [LARGE SCALE GENOMIC DNA]</scope>
    <source>
        <strain evidence="2">JCM 18459</strain>
    </source>
</reference>
<evidence type="ECO:0000313" key="2">
    <source>
        <dbReference type="Proteomes" id="UP001500221"/>
    </source>
</evidence>
<dbReference type="RefSeq" id="WP_345454631.1">
    <property type="nucleotide sequence ID" value="NZ_BAABKG010000001.1"/>
</dbReference>
<accession>A0ABP9PD13</accession>
<gene>
    <name evidence="1" type="ORF">GCM10023340_07350</name>
</gene>
<sequence length="185" mass="19485">MLIVVLVWAVAALLLVHALYGPDRWYYAVTAHVRPGAARPAARGRRLLVLRDWLLVAAAVAVAVPVTLDRLPPSDDELAAAVDEAFLLAPPDGLTESRLEAQLRQVLDRDDVTVDRYLPEGSSGSRTIEPGVPLTDRWDVRIGADSAGDDGSAGACATVETTYDTAPGSNAFVVEPTGVEAGACG</sequence>
<name>A0ABP9PD13_9ACTN</name>
<comment type="caution">
    <text evidence="1">The sequence shown here is derived from an EMBL/GenBank/DDBJ whole genome shotgun (WGS) entry which is preliminary data.</text>
</comment>
<keyword evidence="2" id="KW-1185">Reference proteome</keyword>
<evidence type="ECO:0000313" key="1">
    <source>
        <dbReference type="EMBL" id="GAA5142975.1"/>
    </source>
</evidence>
<protein>
    <submittedName>
        <fullName evidence="1">Uncharacterized protein</fullName>
    </submittedName>
</protein>
<dbReference type="EMBL" id="BAABKG010000001">
    <property type="protein sequence ID" value="GAA5142975.1"/>
    <property type="molecule type" value="Genomic_DNA"/>
</dbReference>
<dbReference type="Proteomes" id="UP001500221">
    <property type="component" value="Unassembled WGS sequence"/>
</dbReference>
<organism evidence="1 2">
    <name type="scientific">Nocardioides marinquilinus</name>
    <dbReference type="NCBI Taxonomy" id="1210400"/>
    <lineage>
        <taxon>Bacteria</taxon>
        <taxon>Bacillati</taxon>
        <taxon>Actinomycetota</taxon>
        <taxon>Actinomycetes</taxon>
        <taxon>Propionibacteriales</taxon>
        <taxon>Nocardioidaceae</taxon>
        <taxon>Nocardioides</taxon>
    </lineage>
</organism>
<proteinExistence type="predicted"/>